<proteinExistence type="predicted"/>
<dbReference type="Proteomes" id="UP001229346">
    <property type="component" value="Unassembled WGS sequence"/>
</dbReference>
<organism evidence="3 4">
    <name type="scientific">Paenibacillus harenae</name>
    <dbReference type="NCBI Taxonomy" id="306543"/>
    <lineage>
        <taxon>Bacteria</taxon>
        <taxon>Bacillati</taxon>
        <taxon>Bacillota</taxon>
        <taxon>Bacilli</taxon>
        <taxon>Bacillales</taxon>
        <taxon>Paenibacillaceae</taxon>
        <taxon>Paenibacillus</taxon>
    </lineage>
</organism>
<evidence type="ECO:0000259" key="2">
    <source>
        <dbReference type="Pfam" id="PF22725"/>
    </source>
</evidence>
<dbReference type="InterPro" id="IPR055170">
    <property type="entry name" value="GFO_IDH_MocA-like_dom"/>
</dbReference>
<protein>
    <submittedName>
        <fullName evidence="3">Dehydrogenase</fullName>
    </submittedName>
</protein>
<dbReference type="Pfam" id="PF22725">
    <property type="entry name" value="GFO_IDH_MocA_C3"/>
    <property type="match status" value="1"/>
</dbReference>
<dbReference type="InterPro" id="IPR036291">
    <property type="entry name" value="NAD(P)-bd_dom_sf"/>
</dbReference>
<dbReference type="Pfam" id="PF01408">
    <property type="entry name" value="GFO_IDH_MocA"/>
    <property type="match status" value="1"/>
</dbReference>
<dbReference type="Gene3D" id="3.40.50.720">
    <property type="entry name" value="NAD(P)-binding Rossmann-like Domain"/>
    <property type="match status" value="1"/>
</dbReference>
<feature type="domain" description="Gfo/Idh/MocA-like oxidoreductase N-terminal" evidence="1">
    <location>
        <begin position="63"/>
        <end position="182"/>
    </location>
</feature>
<dbReference type="InterPro" id="IPR000683">
    <property type="entry name" value="Gfo/Idh/MocA-like_OxRdtase_N"/>
</dbReference>
<reference evidence="3 4" key="1">
    <citation type="submission" date="2023-07" db="EMBL/GenBank/DDBJ databases">
        <title>Sorghum-associated microbial communities from plants grown in Nebraska, USA.</title>
        <authorList>
            <person name="Schachtman D."/>
        </authorList>
    </citation>
    <scope>NUCLEOTIDE SEQUENCE [LARGE SCALE GENOMIC DNA]</scope>
    <source>
        <strain evidence="3 4">CC482</strain>
    </source>
</reference>
<evidence type="ECO:0000313" key="3">
    <source>
        <dbReference type="EMBL" id="MDQ0112764.1"/>
    </source>
</evidence>
<keyword evidence="4" id="KW-1185">Reference proteome</keyword>
<evidence type="ECO:0000259" key="1">
    <source>
        <dbReference type="Pfam" id="PF01408"/>
    </source>
</evidence>
<dbReference type="EMBL" id="JAUSSU010000004">
    <property type="protein sequence ID" value="MDQ0112764.1"/>
    <property type="molecule type" value="Genomic_DNA"/>
</dbReference>
<dbReference type="PANTHER" id="PTHR43249:SF1">
    <property type="entry name" value="D-GLUCOSIDE 3-DEHYDROGENASE"/>
    <property type="match status" value="1"/>
</dbReference>
<dbReference type="PANTHER" id="PTHR43249">
    <property type="entry name" value="UDP-N-ACETYL-2-AMINO-2-DEOXY-D-GLUCURONATE OXIDASE"/>
    <property type="match status" value="1"/>
</dbReference>
<dbReference type="SUPFAM" id="SSF51735">
    <property type="entry name" value="NAD(P)-binding Rossmann-fold domains"/>
    <property type="match status" value="1"/>
</dbReference>
<sequence length="412" mass="45455">MDDRGVLALLRSRRACRRRRYGNNAAARNRTAVRHAHQHANARVRGLIRFAGEKGAMLTMKKVKIGVIGAGSISDIHLGSYSRNPEVTIYAICDLNGERAKQKAAVYGAEHTYTDYRELLADPAIDAVSICTWNNSHAEISIAAVEAGKHVLVEKPLCKTVEEALRVEHAVKKSGKVLQVGFVRRYGSNTDILNRFIEAGELGDIYYAKATCLRRLGNPGGWFADKERSGGGPLIDLGVHIIDLCWYLMGKPKVKSISGNTYNKLGNRANINNLSFYKASDYDSSKNTVEDLANAMIRFKNGASLMVDVSFTLHAKQDEITVKIFGDKGGAEIEPGLFIVTEKHDTILNVTPQVDQLAFDFTNGFQNEINHFIDSCLGRQETRSPVEDGLEVMKMLCGIYESAALGKEIQFG</sequence>
<comment type="caution">
    <text evidence="3">The sequence shown here is derived from an EMBL/GenBank/DDBJ whole genome shotgun (WGS) entry which is preliminary data.</text>
</comment>
<dbReference type="SUPFAM" id="SSF55347">
    <property type="entry name" value="Glyceraldehyde-3-phosphate dehydrogenase-like, C-terminal domain"/>
    <property type="match status" value="1"/>
</dbReference>
<name>A0ABT9U3A0_PAEHA</name>
<evidence type="ECO:0000313" key="4">
    <source>
        <dbReference type="Proteomes" id="UP001229346"/>
    </source>
</evidence>
<dbReference type="Gene3D" id="3.30.360.10">
    <property type="entry name" value="Dihydrodipicolinate Reductase, domain 2"/>
    <property type="match status" value="1"/>
</dbReference>
<accession>A0ABT9U3A0</accession>
<dbReference type="InterPro" id="IPR052515">
    <property type="entry name" value="Gfo/Idh/MocA_Oxidoreductase"/>
</dbReference>
<feature type="domain" description="GFO/IDH/MocA-like oxidoreductase" evidence="2">
    <location>
        <begin position="195"/>
        <end position="331"/>
    </location>
</feature>
<gene>
    <name evidence="3" type="ORF">J2T15_002199</name>
</gene>